<comment type="caution">
    <text evidence="2">The sequence shown here is derived from an EMBL/GenBank/DDBJ whole genome shotgun (WGS) entry which is preliminary data.</text>
</comment>
<evidence type="ECO:0000256" key="1">
    <source>
        <dbReference type="SAM" id="MobiDB-lite"/>
    </source>
</evidence>
<organism evidence="2">
    <name type="scientific">bioreactor metagenome</name>
    <dbReference type="NCBI Taxonomy" id="1076179"/>
    <lineage>
        <taxon>unclassified sequences</taxon>
        <taxon>metagenomes</taxon>
        <taxon>ecological metagenomes</taxon>
    </lineage>
</organism>
<name>A0A644VUM4_9ZZZZ</name>
<reference evidence="2" key="1">
    <citation type="submission" date="2019-08" db="EMBL/GenBank/DDBJ databases">
        <authorList>
            <person name="Kucharzyk K."/>
            <person name="Murdoch R.W."/>
            <person name="Higgins S."/>
            <person name="Loffler F."/>
        </authorList>
    </citation>
    <scope>NUCLEOTIDE SEQUENCE</scope>
</reference>
<evidence type="ECO:0000313" key="2">
    <source>
        <dbReference type="EMBL" id="MPL95046.1"/>
    </source>
</evidence>
<dbReference type="AlphaFoldDB" id="A0A644VUM4"/>
<feature type="region of interest" description="Disordered" evidence="1">
    <location>
        <begin position="45"/>
        <end position="72"/>
    </location>
</feature>
<dbReference type="EMBL" id="VSSQ01000452">
    <property type="protein sequence ID" value="MPL95046.1"/>
    <property type="molecule type" value="Genomic_DNA"/>
</dbReference>
<accession>A0A644VUM4</accession>
<protein>
    <submittedName>
        <fullName evidence="2">Uncharacterized protein</fullName>
    </submittedName>
</protein>
<sequence>MSTEIKSKPGLPTPEGSHVYRNKEQIRITDPRGVACLKKYRANQDYRPRRGRMSIEIQSKPGLPTPEGSHVYRNKEQIRITDPRGVACLKKYRANQDYRPRRGRMSIEIQSKPGLPTPEGSHVYRNKE</sequence>
<proteinExistence type="predicted"/>
<gene>
    <name evidence="2" type="ORF">SDC9_41209</name>
</gene>
<feature type="region of interest" description="Disordered" evidence="1">
    <location>
        <begin position="97"/>
        <end position="128"/>
    </location>
</feature>
<feature type="region of interest" description="Disordered" evidence="1">
    <location>
        <begin position="1"/>
        <end position="25"/>
    </location>
</feature>